<evidence type="ECO:0000313" key="2">
    <source>
        <dbReference type="Proteomes" id="UP000054516"/>
    </source>
</evidence>
<name>A0A1S8A9N7_ROSNE</name>
<organism evidence="1">
    <name type="scientific">Rosellinia necatrix</name>
    <name type="common">White root-rot fungus</name>
    <dbReference type="NCBI Taxonomy" id="77044"/>
    <lineage>
        <taxon>Eukaryota</taxon>
        <taxon>Fungi</taxon>
        <taxon>Dikarya</taxon>
        <taxon>Ascomycota</taxon>
        <taxon>Pezizomycotina</taxon>
        <taxon>Sordariomycetes</taxon>
        <taxon>Xylariomycetidae</taxon>
        <taxon>Xylariales</taxon>
        <taxon>Xylariaceae</taxon>
        <taxon>Rosellinia</taxon>
    </lineage>
</organism>
<accession>A0A1S8A9N7</accession>
<dbReference type="EMBL" id="DF977496">
    <property type="protein sequence ID" value="GAW26834.1"/>
    <property type="molecule type" value="Genomic_DNA"/>
</dbReference>
<dbReference type="STRING" id="77044.A0A1S8A9N7"/>
<proteinExistence type="predicted"/>
<protein>
    <submittedName>
        <fullName evidence="1">Putative MYND finger family protein</fullName>
    </submittedName>
</protein>
<gene>
    <name evidence="1" type="ORF">SAMD00023353_5100900</name>
</gene>
<sequence>MLELGQRAMTGPYRPSVDAVRLCTALDMADDVETHFTKYMRLHEVTDLAASTGLTMKVNHTIVDAWPMRFPRGRPGQEAKDDFAHLLASNHTGHERYLEWGLADNRVDDVK</sequence>
<evidence type="ECO:0000313" key="1">
    <source>
        <dbReference type="EMBL" id="GAW26834.1"/>
    </source>
</evidence>
<dbReference type="Proteomes" id="UP000054516">
    <property type="component" value="Unassembled WGS sequence"/>
</dbReference>
<dbReference type="AlphaFoldDB" id="A0A1S8A9N7"/>
<keyword evidence="2" id="KW-1185">Reference proteome</keyword>
<reference evidence="1" key="1">
    <citation type="submission" date="2016-03" db="EMBL/GenBank/DDBJ databases">
        <title>Draft genome sequence of Rosellinia necatrix.</title>
        <authorList>
            <person name="Kanematsu S."/>
        </authorList>
    </citation>
    <scope>NUCLEOTIDE SEQUENCE [LARGE SCALE GENOMIC DNA]</scope>
    <source>
        <strain evidence="1">W97</strain>
    </source>
</reference>
<dbReference type="OrthoDB" id="5282002at2759"/>